<gene>
    <name evidence="1" type="ORF">T12_13879</name>
</gene>
<dbReference type="Proteomes" id="UP000054783">
    <property type="component" value="Unassembled WGS sequence"/>
</dbReference>
<sequence>MSACLRHCRKARRPSWACIPKMVPYTGPRYRRGSFGTDAEHQAGSKNAMRDVNFPIKSTTGQRAVAAHADRPIAPIRMEKHRPTVGTVYTNRIILFVHIPSPTVVAGIFQRPFRINGVGPLR</sequence>
<organism evidence="1 2">
    <name type="scientific">Trichinella patagoniensis</name>
    <dbReference type="NCBI Taxonomy" id="990121"/>
    <lineage>
        <taxon>Eukaryota</taxon>
        <taxon>Metazoa</taxon>
        <taxon>Ecdysozoa</taxon>
        <taxon>Nematoda</taxon>
        <taxon>Enoplea</taxon>
        <taxon>Dorylaimia</taxon>
        <taxon>Trichinellida</taxon>
        <taxon>Trichinellidae</taxon>
        <taxon>Trichinella</taxon>
    </lineage>
</organism>
<keyword evidence="2" id="KW-1185">Reference proteome</keyword>
<accession>A0A0V0Z9D8</accession>
<evidence type="ECO:0000313" key="1">
    <source>
        <dbReference type="EMBL" id="KRY08972.1"/>
    </source>
</evidence>
<protein>
    <submittedName>
        <fullName evidence="1">Uncharacterized protein</fullName>
    </submittedName>
</protein>
<dbReference type="EMBL" id="JYDQ01000298">
    <property type="protein sequence ID" value="KRY08972.1"/>
    <property type="molecule type" value="Genomic_DNA"/>
</dbReference>
<comment type="caution">
    <text evidence="1">The sequence shown here is derived from an EMBL/GenBank/DDBJ whole genome shotgun (WGS) entry which is preliminary data.</text>
</comment>
<proteinExistence type="predicted"/>
<reference evidence="1 2" key="1">
    <citation type="submission" date="2015-01" db="EMBL/GenBank/DDBJ databases">
        <title>Evolution of Trichinella species and genotypes.</title>
        <authorList>
            <person name="Korhonen P.K."/>
            <person name="Edoardo P."/>
            <person name="Giuseppe L.R."/>
            <person name="Gasser R.B."/>
        </authorList>
    </citation>
    <scope>NUCLEOTIDE SEQUENCE [LARGE SCALE GENOMIC DNA]</scope>
    <source>
        <strain evidence="1">ISS2496</strain>
    </source>
</reference>
<dbReference type="AlphaFoldDB" id="A0A0V0Z9D8"/>
<evidence type="ECO:0000313" key="2">
    <source>
        <dbReference type="Proteomes" id="UP000054783"/>
    </source>
</evidence>
<name>A0A0V0Z9D8_9BILA</name>